<dbReference type="PRINTS" id="PR00097">
    <property type="entry name" value="ANTSNTHASEII"/>
</dbReference>
<dbReference type="EMBL" id="FN597644">
    <property type="protein sequence ID" value="CBI43604.1"/>
    <property type="molecule type" value="Genomic_DNA"/>
</dbReference>
<dbReference type="GO" id="GO:0005829">
    <property type="term" value="C:cytosol"/>
    <property type="evidence" value="ECO:0007669"/>
    <property type="project" value="TreeGrafter"/>
</dbReference>
<name>A0A9P1JIF9_BACAS</name>
<sequence>MRVLLVDAFDSFVFVIAQYYAKVGAHTKVVRVNDDPISQYQRWKPQLLVLGPGPGTPQEHGYPEIIRAAGEHQAIFGVCLGHQAIGEFFGCKLKNAPTIEHGKKAQVQHDGQGIFCHVPSPVTVVRYHSLAITDPGTENELVTSAFSQEDGVVMGVRHRTRPIEGVQFHPESIGTEHGITMIRNSLALANYPSLMSS</sequence>
<dbReference type="SUPFAM" id="SSF52317">
    <property type="entry name" value="Class I glutamine amidotransferase-like"/>
    <property type="match status" value="1"/>
</dbReference>
<dbReference type="InterPro" id="IPR006221">
    <property type="entry name" value="TrpG/PapA_dom"/>
</dbReference>
<keyword evidence="1 3" id="KW-0315">Glutamine amidotransferase</keyword>
<dbReference type="PRINTS" id="PR00096">
    <property type="entry name" value="GATASE"/>
</dbReference>
<evidence type="ECO:0000313" key="3">
    <source>
        <dbReference type="EMBL" id="CBI43604.1"/>
    </source>
</evidence>
<dbReference type="AlphaFoldDB" id="A0A9P1JIF9"/>
<feature type="domain" description="Glutamine amidotransferase" evidence="2">
    <location>
        <begin position="4"/>
        <end position="186"/>
    </location>
</feature>
<protein>
    <submittedName>
        <fullName evidence="3">Para-aminobenzoate/anthranilate synthase glutamine amidotransferase componentII</fullName>
    </submittedName>
</protein>
<evidence type="ECO:0000256" key="1">
    <source>
        <dbReference type="ARBA" id="ARBA00022962"/>
    </source>
</evidence>
<dbReference type="KEGG" id="bao:BAMF_2478"/>
<dbReference type="NCBIfam" id="TIGR00566">
    <property type="entry name" value="trpG_papA"/>
    <property type="match status" value="1"/>
</dbReference>
<dbReference type="InterPro" id="IPR050472">
    <property type="entry name" value="Anth_synth/Amidotransfase"/>
</dbReference>
<dbReference type="PANTHER" id="PTHR43418:SF4">
    <property type="entry name" value="MULTIFUNCTIONAL TRYPTOPHAN BIOSYNTHESIS PROTEIN"/>
    <property type="match status" value="1"/>
</dbReference>
<dbReference type="GO" id="GO:0004049">
    <property type="term" value="F:anthranilate synthase activity"/>
    <property type="evidence" value="ECO:0007669"/>
    <property type="project" value="TreeGrafter"/>
</dbReference>
<proteinExistence type="predicted"/>
<dbReference type="InterPro" id="IPR029062">
    <property type="entry name" value="Class_I_gatase-like"/>
</dbReference>
<dbReference type="Proteomes" id="UP000006562">
    <property type="component" value="Chromosome"/>
</dbReference>
<gene>
    <name evidence="3" type="primary">nrpsH</name>
    <name evidence="3" type="ordered locus">BAMF_2478</name>
</gene>
<reference evidence="3 4" key="1">
    <citation type="journal article" date="2011" name="Int. J. Syst. Evol. Microbiol.">
        <title>Relationship of Bacillus amyloliquefaciens clades associated with strains DSM 7T and FZB42T: a proposal for Bacillus amyloliquefaciens subsp. amyloliquefaciens subsp. nov. and Bacillus amyloliquefaciens subsp. plantarum subsp. nov. based on complete genome sequence comparisons.</title>
        <authorList>
            <person name="Borriss R."/>
            <person name="Chen X.H."/>
            <person name="Rueckert C."/>
            <person name="Blom J."/>
            <person name="Becker A."/>
            <person name="Baumgarth B."/>
            <person name="Fan B."/>
            <person name="Pukall R."/>
            <person name="Schumann P."/>
            <person name="Sproer C."/>
            <person name="Junge H."/>
            <person name="Vater J."/>
            <person name="Puhler A."/>
            <person name="Klenk H.P."/>
        </authorList>
    </citation>
    <scope>NUCLEOTIDE SEQUENCE [LARGE SCALE GENOMIC DNA]</scope>
    <source>
        <strain evidence="4">DSM 7</strain>
    </source>
</reference>
<evidence type="ECO:0000259" key="2">
    <source>
        <dbReference type="Pfam" id="PF00117"/>
    </source>
</evidence>
<evidence type="ECO:0000313" key="4">
    <source>
        <dbReference type="Proteomes" id="UP000006562"/>
    </source>
</evidence>
<dbReference type="PANTHER" id="PTHR43418">
    <property type="entry name" value="MULTIFUNCTIONAL TRYPTOPHAN BIOSYNTHESIS PROTEIN-RELATED"/>
    <property type="match status" value="1"/>
</dbReference>
<dbReference type="CDD" id="cd01743">
    <property type="entry name" value="GATase1_Anthranilate_Synthase"/>
    <property type="match status" value="1"/>
</dbReference>
<dbReference type="RefSeq" id="WP_013352957.1">
    <property type="nucleotide sequence ID" value="NC_014551.1"/>
</dbReference>
<dbReference type="InterPro" id="IPR017926">
    <property type="entry name" value="GATASE"/>
</dbReference>
<reference evidence="4" key="2">
    <citation type="journal article" date="2011" name="J. Biotechnol.">
        <title>Genome sequence of B. amyloliquefaciens type strain DSM7(T) reveals differences to plant-associated B. amyloliquefaciens FZB42.</title>
        <authorList>
            <person name="Ruckert C."/>
            <person name="Blom J."/>
            <person name="Chen X."/>
            <person name="Reva O."/>
            <person name="Borriss R."/>
        </authorList>
    </citation>
    <scope>NUCLEOTIDE SEQUENCE [LARGE SCALE GENOMIC DNA]</scope>
    <source>
        <strain evidence="4">DSM 7</strain>
    </source>
</reference>
<dbReference type="FunFam" id="3.40.50.880:FF:000003">
    <property type="entry name" value="Anthranilate synthase component II"/>
    <property type="match status" value="1"/>
</dbReference>
<organism evidence="3 4">
    <name type="scientific">Bacillus amyloliquefaciens (strain ATCC 23350 / DSM 7 / BCRC 11601 / CCUG 28519 / NBRC 15535 / NRRL B-14393 / F)</name>
    <dbReference type="NCBI Taxonomy" id="692420"/>
    <lineage>
        <taxon>Bacteria</taxon>
        <taxon>Bacillati</taxon>
        <taxon>Bacillota</taxon>
        <taxon>Bacilli</taxon>
        <taxon>Bacillales</taxon>
        <taxon>Bacillaceae</taxon>
        <taxon>Bacillus</taxon>
        <taxon>Bacillus amyloliquefaciens group</taxon>
    </lineage>
</organism>
<keyword evidence="4" id="KW-1185">Reference proteome</keyword>
<accession>A0A9P1JIF9</accession>
<dbReference type="Gene3D" id="3.40.50.880">
    <property type="match status" value="1"/>
</dbReference>
<dbReference type="GO" id="GO:0000162">
    <property type="term" value="P:L-tryptophan biosynthetic process"/>
    <property type="evidence" value="ECO:0007669"/>
    <property type="project" value="TreeGrafter"/>
</dbReference>
<dbReference type="Pfam" id="PF00117">
    <property type="entry name" value="GATase"/>
    <property type="match status" value="1"/>
</dbReference>
<dbReference type="PROSITE" id="PS51273">
    <property type="entry name" value="GATASE_TYPE_1"/>
    <property type="match status" value="1"/>
</dbReference>